<evidence type="ECO:0000256" key="1">
    <source>
        <dbReference type="ARBA" id="ARBA00001947"/>
    </source>
</evidence>
<proteinExistence type="predicted"/>
<organism evidence="7 8">
    <name type="scientific">Roseateles subflavus</name>
    <dbReference type="NCBI Taxonomy" id="3053353"/>
    <lineage>
        <taxon>Bacteria</taxon>
        <taxon>Pseudomonadati</taxon>
        <taxon>Pseudomonadota</taxon>
        <taxon>Betaproteobacteria</taxon>
        <taxon>Burkholderiales</taxon>
        <taxon>Sphaerotilaceae</taxon>
        <taxon>Roseateles</taxon>
    </lineage>
</organism>
<evidence type="ECO:0000256" key="3">
    <source>
        <dbReference type="ARBA" id="ARBA00022801"/>
    </source>
</evidence>
<dbReference type="RefSeq" id="WP_285983441.1">
    <property type="nucleotide sequence ID" value="NZ_JASVDS010000004.1"/>
</dbReference>
<evidence type="ECO:0000259" key="6">
    <source>
        <dbReference type="Pfam" id="PF24827"/>
    </source>
</evidence>
<evidence type="ECO:0000256" key="2">
    <source>
        <dbReference type="ARBA" id="ARBA00022723"/>
    </source>
</evidence>
<keyword evidence="8" id="KW-1185">Reference proteome</keyword>
<reference evidence="7 8" key="1">
    <citation type="submission" date="2023-06" db="EMBL/GenBank/DDBJ databases">
        <title>Pelomonas sp. APW6 16S ribosomal RNA gene genome sequencing and assembly.</title>
        <authorList>
            <person name="Woo H."/>
        </authorList>
    </citation>
    <scope>NUCLEOTIDE SEQUENCE [LARGE SCALE GENOMIC DNA]</scope>
    <source>
        <strain evidence="7 8">APW6</strain>
    </source>
</reference>
<comment type="caution">
    <text evidence="7">The sequence shown here is derived from an EMBL/GenBank/DDBJ whole genome shotgun (WGS) entry which is preliminary data.</text>
</comment>
<dbReference type="Gene3D" id="3.40.630.10">
    <property type="entry name" value="Zn peptidases"/>
    <property type="match status" value="1"/>
</dbReference>
<gene>
    <name evidence="7" type="ORF">QRD43_15690</name>
</gene>
<evidence type="ECO:0000256" key="5">
    <source>
        <dbReference type="SAM" id="MobiDB-lite"/>
    </source>
</evidence>
<evidence type="ECO:0000313" key="7">
    <source>
        <dbReference type="EMBL" id="MDL5033356.1"/>
    </source>
</evidence>
<dbReference type="PANTHER" id="PTHR15162">
    <property type="entry name" value="ASPARTOACYLASE"/>
    <property type="match status" value="1"/>
</dbReference>
<keyword evidence="3" id="KW-0378">Hydrolase</keyword>
<keyword evidence="2" id="KW-0479">Metal-binding</keyword>
<feature type="region of interest" description="Disordered" evidence="5">
    <location>
        <begin position="78"/>
        <end position="97"/>
    </location>
</feature>
<dbReference type="InterPro" id="IPR050178">
    <property type="entry name" value="AspA/AstE_fam"/>
</dbReference>
<sequence length="330" mass="35511">MPLPSTAAVPLGHLRLHQYLALEPGPRLLVTAAVHGNETCGTRALARLVQALDEGTLRLRQGQLTLLPVTNPLAYARGERQGDRNLNRQLQPTSTPRQYEDHVANVLSPLLAAHEVLLDLHSFRAEGSPFVMLGPRDNDGPLEPFAHEAAETRLALALGAPRIVEGWLGTYARGLARRGAPAGDIVQAIGTTEAMRRAGGYGVTLECGQHDDPAAVDVAEAAVRRALALLGMIDPAQALPAPVGQPAWLQMQDVVDRLHPDDRFERPWRHFDPVRAGELIGRRHDGTPVLAPGDGCLVFPDPSAAVGTDWFYWARPSARSNDGPPAAVCP</sequence>
<protein>
    <submittedName>
        <fullName evidence="7">Succinylglutamate desuccinylase/aspartoacylase family protein</fullName>
    </submittedName>
</protein>
<feature type="domain" description="Succinylglutamate desuccinylase/Aspartoacylase catalytic" evidence="6">
    <location>
        <begin position="24"/>
        <end position="123"/>
    </location>
</feature>
<keyword evidence="4" id="KW-0862">Zinc</keyword>
<comment type="cofactor">
    <cofactor evidence="1">
        <name>Zn(2+)</name>
        <dbReference type="ChEBI" id="CHEBI:29105"/>
    </cofactor>
</comment>
<feature type="compositionally biased region" description="Polar residues" evidence="5">
    <location>
        <begin position="87"/>
        <end position="97"/>
    </location>
</feature>
<dbReference type="Pfam" id="PF24827">
    <property type="entry name" value="AstE_AspA_cat"/>
    <property type="match status" value="1"/>
</dbReference>
<evidence type="ECO:0000256" key="4">
    <source>
        <dbReference type="ARBA" id="ARBA00022833"/>
    </source>
</evidence>
<dbReference type="SUPFAM" id="SSF53187">
    <property type="entry name" value="Zn-dependent exopeptidases"/>
    <property type="match status" value="1"/>
</dbReference>
<dbReference type="InterPro" id="IPR055438">
    <property type="entry name" value="AstE_AspA_cat"/>
</dbReference>
<name>A0ABT7LPC6_9BURK</name>
<accession>A0ABT7LPC6</accession>
<dbReference type="EMBL" id="JASVDS010000004">
    <property type="protein sequence ID" value="MDL5033356.1"/>
    <property type="molecule type" value="Genomic_DNA"/>
</dbReference>
<dbReference type="Proteomes" id="UP001238603">
    <property type="component" value="Unassembled WGS sequence"/>
</dbReference>
<evidence type="ECO:0000313" key="8">
    <source>
        <dbReference type="Proteomes" id="UP001238603"/>
    </source>
</evidence>
<dbReference type="PANTHER" id="PTHR15162:SF7">
    <property type="entry name" value="SUCCINYLGLUTAMATE DESUCCINYLASE"/>
    <property type="match status" value="1"/>
</dbReference>